<dbReference type="Pfam" id="PF08284">
    <property type="entry name" value="RVP_2"/>
    <property type="match status" value="1"/>
</dbReference>
<dbReference type="Gene3D" id="2.40.70.10">
    <property type="entry name" value="Acid Proteases"/>
    <property type="match status" value="1"/>
</dbReference>
<gene>
    <name evidence="3" type="ORF">U9M48_004164</name>
</gene>
<dbReference type="InterPro" id="IPR032567">
    <property type="entry name" value="RTL1-rel"/>
</dbReference>
<dbReference type="GO" id="GO:0004190">
    <property type="term" value="F:aspartic-type endopeptidase activity"/>
    <property type="evidence" value="ECO:0007669"/>
    <property type="project" value="InterPro"/>
</dbReference>
<dbReference type="CDD" id="cd00303">
    <property type="entry name" value="retropepsin_like"/>
    <property type="match status" value="1"/>
</dbReference>
<feature type="domain" description="Retrotransposon gag" evidence="2">
    <location>
        <begin position="34"/>
        <end position="121"/>
    </location>
</feature>
<dbReference type="InterPro" id="IPR005162">
    <property type="entry name" value="Retrotrans_gag_dom"/>
</dbReference>
<dbReference type="SUPFAM" id="SSF50630">
    <property type="entry name" value="Acid proteases"/>
    <property type="match status" value="1"/>
</dbReference>
<feature type="region of interest" description="Disordered" evidence="1">
    <location>
        <begin position="174"/>
        <end position="193"/>
    </location>
</feature>
<evidence type="ECO:0000313" key="4">
    <source>
        <dbReference type="Proteomes" id="UP001341281"/>
    </source>
</evidence>
<dbReference type="PROSITE" id="PS00141">
    <property type="entry name" value="ASP_PROTEASE"/>
    <property type="match status" value="1"/>
</dbReference>
<dbReference type="PANTHER" id="PTHR15503">
    <property type="entry name" value="LDOC1 RELATED"/>
    <property type="match status" value="1"/>
</dbReference>
<protein>
    <recommendedName>
        <fullName evidence="2">Retrotransposon gag domain-containing protein</fullName>
    </recommendedName>
</protein>
<reference evidence="3 4" key="1">
    <citation type="submission" date="2024-02" db="EMBL/GenBank/DDBJ databases">
        <title>High-quality chromosome-scale genome assembly of Pensacola bahiagrass (Paspalum notatum Flugge var. saurae).</title>
        <authorList>
            <person name="Vega J.M."/>
            <person name="Podio M."/>
            <person name="Orjuela J."/>
            <person name="Siena L.A."/>
            <person name="Pessino S.C."/>
            <person name="Combes M.C."/>
            <person name="Mariac C."/>
            <person name="Albertini E."/>
            <person name="Pupilli F."/>
            <person name="Ortiz J.P.A."/>
            <person name="Leblanc O."/>
        </authorList>
    </citation>
    <scope>NUCLEOTIDE SEQUENCE [LARGE SCALE GENOMIC DNA]</scope>
    <source>
        <strain evidence="3">R1</strain>
        <tissue evidence="3">Leaf</tissue>
    </source>
</reference>
<dbReference type="GO" id="GO:0006508">
    <property type="term" value="P:proteolysis"/>
    <property type="evidence" value="ECO:0007669"/>
    <property type="project" value="InterPro"/>
</dbReference>
<dbReference type="InterPro" id="IPR021109">
    <property type="entry name" value="Peptidase_aspartic_dom_sf"/>
</dbReference>
<organism evidence="3 4">
    <name type="scientific">Paspalum notatum var. saurae</name>
    <dbReference type="NCBI Taxonomy" id="547442"/>
    <lineage>
        <taxon>Eukaryota</taxon>
        <taxon>Viridiplantae</taxon>
        <taxon>Streptophyta</taxon>
        <taxon>Embryophyta</taxon>
        <taxon>Tracheophyta</taxon>
        <taxon>Spermatophyta</taxon>
        <taxon>Magnoliopsida</taxon>
        <taxon>Liliopsida</taxon>
        <taxon>Poales</taxon>
        <taxon>Poaceae</taxon>
        <taxon>PACMAD clade</taxon>
        <taxon>Panicoideae</taxon>
        <taxon>Andropogonodae</taxon>
        <taxon>Paspaleae</taxon>
        <taxon>Paspalinae</taxon>
        <taxon>Paspalum</taxon>
    </lineage>
</organism>
<sequence>MPKFDGESDPLPWLNTCDNFFRGHRTLEEEKVWLASLHLEGAAAQWYYQMEREFGVPSWPRFEEFVNMRFGPPIRSNSLGELKTLVHTGTVEEYERQFLAFLCHCDHLTPQHQVDLFTAGLGQPLASDVELQRPSNLQTAMGLARAYEHWLREANHVPAATAAWPMARAKGALPAPPLVGQPNPKADGGSRSKFRRLSPEELADKRRKGECYFCTEKFGPEHKCITKGVFLLELDDDASEEEAAADLGISLHALTGISMANTMRLHVRVGNADLLALVDSGSTHTFINTATAQRLGLSVHPRLGLSVKVANGDRVTSLGLCPDVALHIQGDAFCINTYALALDGFDIVLGVQWLASLGPIVWDFTALSMEFWRDGRVVRWHGMGSSTPAVLSIGPATDLMEALLVDYNDVFAVPTTLPPVRRHDHRIHLLPGATPVAVRPYRYPNC</sequence>
<accession>A0AAQ3PJJ2</accession>
<dbReference type="AlphaFoldDB" id="A0AAQ3PJJ2"/>
<evidence type="ECO:0000259" key="2">
    <source>
        <dbReference type="Pfam" id="PF03732"/>
    </source>
</evidence>
<dbReference type="EMBL" id="CP144745">
    <property type="protein sequence ID" value="WVZ53189.1"/>
    <property type="molecule type" value="Genomic_DNA"/>
</dbReference>
<evidence type="ECO:0000256" key="1">
    <source>
        <dbReference type="SAM" id="MobiDB-lite"/>
    </source>
</evidence>
<keyword evidence="4" id="KW-1185">Reference proteome</keyword>
<dbReference type="Pfam" id="PF03732">
    <property type="entry name" value="Retrotrans_gag"/>
    <property type="match status" value="1"/>
</dbReference>
<evidence type="ECO:0000313" key="3">
    <source>
        <dbReference type="EMBL" id="WVZ53189.1"/>
    </source>
</evidence>
<dbReference type="Proteomes" id="UP001341281">
    <property type="component" value="Chromosome 01"/>
</dbReference>
<dbReference type="InterPro" id="IPR001969">
    <property type="entry name" value="Aspartic_peptidase_AS"/>
</dbReference>
<name>A0AAQ3PJJ2_PASNO</name>
<proteinExistence type="predicted"/>
<dbReference type="PANTHER" id="PTHR15503:SF22">
    <property type="entry name" value="TRANSPOSON TY3-I GAG POLYPROTEIN"/>
    <property type="match status" value="1"/>
</dbReference>